<dbReference type="InterPro" id="IPR006015">
    <property type="entry name" value="Universal_stress_UspA"/>
</dbReference>
<organism evidence="3 4">
    <name type="scientific">Streptomyces polyrhachis</name>
    <dbReference type="NCBI Taxonomy" id="1282885"/>
    <lineage>
        <taxon>Bacteria</taxon>
        <taxon>Bacillati</taxon>
        <taxon>Actinomycetota</taxon>
        <taxon>Actinomycetes</taxon>
        <taxon>Kitasatosporales</taxon>
        <taxon>Streptomycetaceae</taxon>
        <taxon>Streptomyces</taxon>
    </lineage>
</organism>
<dbReference type="Pfam" id="PF00582">
    <property type="entry name" value="Usp"/>
    <property type="match status" value="1"/>
</dbReference>
<sequence length="152" mass="15675">MNGKGYRTVLVGTDGSESSLRAVERAAVLAAAEGATLVIACAYSPMRGREVERAQDVLGAEEAYQVVGSAPAEDTLLTAADRAVAQGAAEVRTMAVEGDPVSTLVRLTQDLDADLVVVGNRGLRSLAGRLLGSVPADVARRSGTDVLIVHTT</sequence>
<dbReference type="PANTHER" id="PTHR46268">
    <property type="entry name" value="STRESS RESPONSE PROTEIN NHAX"/>
    <property type="match status" value="1"/>
</dbReference>
<dbReference type="Proteomes" id="UP001596413">
    <property type="component" value="Unassembled WGS sequence"/>
</dbReference>
<dbReference type="EMBL" id="JBHSZO010000018">
    <property type="protein sequence ID" value="MFC7219119.1"/>
    <property type="molecule type" value="Genomic_DNA"/>
</dbReference>
<dbReference type="CDD" id="cd00293">
    <property type="entry name" value="USP-like"/>
    <property type="match status" value="1"/>
</dbReference>
<evidence type="ECO:0000313" key="3">
    <source>
        <dbReference type="EMBL" id="MFC7219119.1"/>
    </source>
</evidence>
<dbReference type="RefSeq" id="WP_386414652.1">
    <property type="nucleotide sequence ID" value="NZ_JBHSZO010000018.1"/>
</dbReference>
<dbReference type="InterPro" id="IPR014729">
    <property type="entry name" value="Rossmann-like_a/b/a_fold"/>
</dbReference>
<proteinExistence type="inferred from homology"/>
<evidence type="ECO:0000259" key="2">
    <source>
        <dbReference type="Pfam" id="PF00582"/>
    </source>
</evidence>
<evidence type="ECO:0000256" key="1">
    <source>
        <dbReference type="ARBA" id="ARBA00008791"/>
    </source>
</evidence>
<dbReference type="PANTHER" id="PTHR46268:SF6">
    <property type="entry name" value="UNIVERSAL STRESS PROTEIN UP12"/>
    <property type="match status" value="1"/>
</dbReference>
<dbReference type="PRINTS" id="PR01438">
    <property type="entry name" value="UNVRSLSTRESS"/>
</dbReference>
<reference evidence="4" key="1">
    <citation type="journal article" date="2019" name="Int. J. Syst. Evol. Microbiol.">
        <title>The Global Catalogue of Microorganisms (GCM) 10K type strain sequencing project: providing services to taxonomists for standard genome sequencing and annotation.</title>
        <authorList>
            <consortium name="The Broad Institute Genomics Platform"/>
            <consortium name="The Broad Institute Genome Sequencing Center for Infectious Disease"/>
            <person name="Wu L."/>
            <person name="Ma J."/>
        </authorList>
    </citation>
    <scope>NUCLEOTIDE SEQUENCE [LARGE SCALE GENOMIC DNA]</scope>
    <source>
        <strain evidence="4">CGMCC 1.13681</strain>
    </source>
</reference>
<dbReference type="Gene3D" id="3.40.50.620">
    <property type="entry name" value="HUPs"/>
    <property type="match status" value="1"/>
</dbReference>
<feature type="domain" description="UspA" evidence="2">
    <location>
        <begin position="6"/>
        <end position="150"/>
    </location>
</feature>
<dbReference type="InterPro" id="IPR006016">
    <property type="entry name" value="UspA"/>
</dbReference>
<comment type="similarity">
    <text evidence="1">Belongs to the universal stress protein A family.</text>
</comment>
<protein>
    <submittedName>
        <fullName evidence="3">Universal stress protein</fullName>
    </submittedName>
</protein>
<comment type="caution">
    <text evidence="3">The sequence shown here is derived from an EMBL/GenBank/DDBJ whole genome shotgun (WGS) entry which is preliminary data.</text>
</comment>
<gene>
    <name evidence="3" type="ORF">ACFQLX_13220</name>
</gene>
<evidence type="ECO:0000313" key="4">
    <source>
        <dbReference type="Proteomes" id="UP001596413"/>
    </source>
</evidence>
<name>A0ABW2GJ75_9ACTN</name>
<dbReference type="SUPFAM" id="SSF52402">
    <property type="entry name" value="Adenine nucleotide alpha hydrolases-like"/>
    <property type="match status" value="1"/>
</dbReference>
<keyword evidence="4" id="KW-1185">Reference proteome</keyword>
<accession>A0ABW2GJ75</accession>